<dbReference type="RefSeq" id="WP_113855384.1">
    <property type="nucleotide sequence ID" value="NZ_CP011940.1"/>
</dbReference>
<proteinExistence type="predicted"/>
<dbReference type="Proteomes" id="UP001605989">
    <property type="component" value="Unassembled WGS sequence"/>
</dbReference>
<sequence length="112" mass="13225">MGRCNVAVIGNRKNIIDRMCALIPDYIDYFEEETCRVIRVVGRHTIISWPKSGKAKQIVPLKELNPQNEHEKLYLAAVVDQYDNFLMDADDGKRRLLEMNHRDWLYVFECHM</sequence>
<reference evidence="1 2" key="1">
    <citation type="submission" date="2024-10" db="EMBL/GenBank/DDBJ databases">
        <authorList>
            <person name="Sang B.-I."/>
            <person name="Prabhaharan D."/>
        </authorList>
    </citation>
    <scope>NUCLEOTIDE SEQUENCE [LARGE SCALE GENOMIC DNA]</scope>
    <source>
        <strain evidence="1 2">MH</strain>
    </source>
</reference>
<evidence type="ECO:0000313" key="2">
    <source>
        <dbReference type="Proteomes" id="UP001605989"/>
    </source>
</evidence>
<dbReference type="EMBL" id="JBIEKR010000005">
    <property type="protein sequence ID" value="MFG6272855.1"/>
    <property type="molecule type" value="Genomic_DNA"/>
</dbReference>
<accession>A0ABW7DNA6</accession>
<organism evidence="1 2">
    <name type="scientific">Megasphaera hexanoica</name>
    <dbReference type="NCBI Taxonomy" id="1675036"/>
    <lineage>
        <taxon>Bacteria</taxon>
        <taxon>Bacillati</taxon>
        <taxon>Bacillota</taxon>
        <taxon>Negativicutes</taxon>
        <taxon>Veillonellales</taxon>
        <taxon>Veillonellaceae</taxon>
        <taxon>Megasphaera</taxon>
    </lineage>
</organism>
<name>A0ABW7DNA6_9FIRM</name>
<comment type="caution">
    <text evidence="1">The sequence shown here is derived from an EMBL/GenBank/DDBJ whole genome shotgun (WGS) entry which is preliminary data.</text>
</comment>
<evidence type="ECO:0000313" key="1">
    <source>
        <dbReference type="EMBL" id="MFG6272855.1"/>
    </source>
</evidence>
<keyword evidence="2" id="KW-1185">Reference proteome</keyword>
<protein>
    <submittedName>
        <fullName evidence="1">Uncharacterized protein</fullName>
    </submittedName>
</protein>
<gene>
    <name evidence="1" type="ORF">ACGTZG_06585</name>
</gene>